<dbReference type="EMBL" id="LR798223">
    <property type="protein sequence ID" value="CAB5194783.1"/>
    <property type="molecule type" value="Genomic_DNA"/>
</dbReference>
<evidence type="ECO:0000313" key="2">
    <source>
        <dbReference type="EMBL" id="CAB5194783.1"/>
    </source>
</evidence>
<sequence length="101" mass="11471">MRKREKEYLSKVADIGCIICYRLGYAGTPAEIHHIRGLGLGMGVRNSHDNVIPLCPEHHRGTSAGYHGMGRKAWEKKHETTEQQLLEQVKEMLNDEEIESS</sequence>
<feature type="domain" description="HNH nuclease" evidence="1">
    <location>
        <begin position="6"/>
        <end position="60"/>
    </location>
</feature>
<dbReference type="Pfam" id="PF16786">
    <property type="entry name" value="RecA_dep_nuc"/>
    <property type="match status" value="1"/>
</dbReference>
<dbReference type="InterPro" id="IPR031875">
    <property type="entry name" value="RecA_dep_nuc"/>
</dbReference>
<dbReference type="SMART" id="SM00507">
    <property type="entry name" value="HNHc"/>
    <property type="match status" value="1"/>
</dbReference>
<dbReference type="CDD" id="cd00085">
    <property type="entry name" value="HNHc"/>
    <property type="match status" value="1"/>
</dbReference>
<reference evidence="2" key="1">
    <citation type="submission" date="2020-05" db="EMBL/GenBank/DDBJ databases">
        <authorList>
            <person name="Chiriac C."/>
            <person name="Salcher M."/>
            <person name="Ghai R."/>
            <person name="Kavagutti S V."/>
        </authorList>
    </citation>
    <scope>NUCLEOTIDE SEQUENCE</scope>
</reference>
<proteinExistence type="predicted"/>
<organism evidence="2">
    <name type="scientific">uncultured Caudovirales phage</name>
    <dbReference type="NCBI Taxonomy" id="2100421"/>
    <lineage>
        <taxon>Viruses</taxon>
        <taxon>Duplodnaviria</taxon>
        <taxon>Heunggongvirae</taxon>
        <taxon>Uroviricota</taxon>
        <taxon>Caudoviricetes</taxon>
        <taxon>Peduoviridae</taxon>
        <taxon>Maltschvirus</taxon>
        <taxon>Maltschvirus maltsch</taxon>
    </lineage>
</organism>
<dbReference type="InterPro" id="IPR003615">
    <property type="entry name" value="HNH_nuc"/>
</dbReference>
<gene>
    <name evidence="2" type="ORF">UFOVP177_35</name>
</gene>
<dbReference type="Gene3D" id="3.30.40.190">
    <property type="match status" value="1"/>
</dbReference>
<name>A0A6J7WB44_9CAUD</name>
<accession>A0A6J7WB44</accession>
<evidence type="ECO:0000259" key="1">
    <source>
        <dbReference type="SMART" id="SM00507"/>
    </source>
</evidence>
<protein>
    <submittedName>
        <fullName evidence="2">HNHc domain containing protein</fullName>
    </submittedName>
</protein>